<proteinExistence type="predicted"/>
<dbReference type="EMBL" id="RXIC02000084">
    <property type="protein sequence ID" value="KAB1201267.1"/>
    <property type="molecule type" value="Genomic_DNA"/>
</dbReference>
<organism evidence="1 3">
    <name type="scientific">Morella rubra</name>
    <name type="common">Chinese bayberry</name>
    <dbReference type="NCBI Taxonomy" id="262757"/>
    <lineage>
        <taxon>Eukaryota</taxon>
        <taxon>Viridiplantae</taxon>
        <taxon>Streptophyta</taxon>
        <taxon>Embryophyta</taxon>
        <taxon>Tracheophyta</taxon>
        <taxon>Spermatophyta</taxon>
        <taxon>Magnoliopsida</taxon>
        <taxon>eudicotyledons</taxon>
        <taxon>Gunneridae</taxon>
        <taxon>Pentapetalae</taxon>
        <taxon>rosids</taxon>
        <taxon>fabids</taxon>
        <taxon>Fagales</taxon>
        <taxon>Myricaceae</taxon>
        <taxon>Morella</taxon>
    </lineage>
</organism>
<dbReference type="PANTHER" id="PTHR35280">
    <property type="entry name" value="F17L21.9"/>
    <property type="match status" value="1"/>
</dbReference>
<evidence type="ECO:0000313" key="1">
    <source>
        <dbReference type="EMBL" id="KAB1201267.1"/>
    </source>
</evidence>
<dbReference type="PANTHER" id="PTHR35280:SF1">
    <property type="entry name" value="F17L21.9"/>
    <property type="match status" value="1"/>
</dbReference>
<accession>A0A6A1UNC3</accession>
<evidence type="ECO:0000313" key="3">
    <source>
        <dbReference type="Proteomes" id="UP000516437"/>
    </source>
</evidence>
<reference evidence="1 3" key="2">
    <citation type="journal article" date="2019" name="Plant Biotechnol. J.">
        <title>The red bayberry genome and genetic basis of sex determination.</title>
        <authorList>
            <person name="Jia H.M."/>
            <person name="Jia H.J."/>
            <person name="Cai Q.L."/>
            <person name="Wang Y."/>
            <person name="Zhao H.B."/>
            <person name="Yang W.F."/>
            <person name="Wang G.Y."/>
            <person name="Li Y.H."/>
            <person name="Zhan D.L."/>
            <person name="Shen Y.T."/>
            <person name="Niu Q.F."/>
            <person name="Chang L."/>
            <person name="Qiu J."/>
            <person name="Zhao L."/>
            <person name="Xie H.B."/>
            <person name="Fu W.Y."/>
            <person name="Jin J."/>
            <person name="Li X.W."/>
            <person name="Jiao Y."/>
            <person name="Zhou C.C."/>
            <person name="Tu T."/>
            <person name="Chai C.Y."/>
            <person name="Gao J.L."/>
            <person name="Fan L.J."/>
            <person name="van de Weg E."/>
            <person name="Wang J.Y."/>
            <person name="Gao Z.S."/>
        </authorList>
    </citation>
    <scope>NUCLEOTIDE SEQUENCE [LARGE SCALE GENOMIC DNA]</scope>
    <source>
        <tissue evidence="1">Leaves</tissue>
    </source>
</reference>
<dbReference type="Proteomes" id="UP000516437">
    <property type="component" value="Unassembled WGS sequence"/>
</dbReference>
<sequence>MDSNKLELINIAIQRLIEEKKTRGASGDSLADDDVNDQLLLSRLLSQLESLKGDGAALKELEAPTEVEEISSAAHGHDVDVRMENAGEIDVGGTEIRAEEIVKELKEVKRQNFVTQCLVSVMIVLTVAWQVSEVSLVLKVKNGLSHPFRSFRSILVGMLKGPDKNGQDAENQSSPAKPLLVDIPEVPFVDLGSLSLDGEKN</sequence>
<reference evidence="1" key="1">
    <citation type="submission" date="2018-07" db="EMBL/GenBank/DDBJ databases">
        <authorList>
            <person name="Gao Z.-S."/>
            <person name="Jia H.-M."/>
            <person name="Jia H.-J."/>
            <person name="Cai Q.-L."/>
            <person name="Wang Y."/>
            <person name="Zhao H.-B."/>
        </authorList>
    </citation>
    <scope>NUCLEOTIDE SEQUENCE</scope>
    <source>
        <tissue evidence="1">Leaves</tissue>
    </source>
</reference>
<gene>
    <name evidence="1" type="ORF">CJ030_MR0G004507</name>
    <name evidence="2" type="ORF">CJ030_MR0G004516</name>
</gene>
<comment type="caution">
    <text evidence="1">The sequence shown here is derived from an EMBL/GenBank/DDBJ whole genome shotgun (WGS) entry which is preliminary data.</text>
</comment>
<dbReference type="AlphaFoldDB" id="A0A6A1UNC3"/>
<reference evidence="1" key="3">
    <citation type="submission" date="2019-09" db="EMBL/GenBank/DDBJ databases">
        <authorList>
            <person name="Gao Z."/>
        </authorList>
    </citation>
    <scope>NUCLEOTIDE SEQUENCE</scope>
    <source>
        <tissue evidence="1">Leaves</tissue>
    </source>
</reference>
<dbReference type="OrthoDB" id="782808at2759"/>
<dbReference type="EMBL" id="RXIC02000084">
    <property type="protein sequence ID" value="KAB1201276.1"/>
    <property type="molecule type" value="Genomic_DNA"/>
</dbReference>
<protein>
    <submittedName>
        <fullName evidence="1">Uncharacterized protein</fullName>
    </submittedName>
</protein>
<name>A0A6A1UNC3_9ROSI</name>
<evidence type="ECO:0000313" key="2">
    <source>
        <dbReference type="EMBL" id="KAB1201276.1"/>
    </source>
</evidence>
<keyword evidence="3" id="KW-1185">Reference proteome</keyword>